<evidence type="ECO:0000313" key="6">
    <source>
        <dbReference type="Proteomes" id="UP000830055"/>
    </source>
</evidence>
<protein>
    <submittedName>
        <fullName evidence="5">Response regulator</fullName>
    </submittedName>
</protein>
<dbReference type="Proteomes" id="UP000830055">
    <property type="component" value="Chromosome"/>
</dbReference>
<dbReference type="RefSeq" id="WP_284152734.1">
    <property type="nucleotide sequence ID" value="NZ_AP025516.1"/>
</dbReference>
<keyword evidence="1 3" id="KW-0597">Phosphoprotein</keyword>
<dbReference type="InterPro" id="IPR001789">
    <property type="entry name" value="Sig_transdc_resp-reg_receiver"/>
</dbReference>
<dbReference type="InterPro" id="IPR011006">
    <property type="entry name" value="CheY-like_superfamily"/>
</dbReference>
<dbReference type="EMBL" id="AP025516">
    <property type="protein sequence ID" value="BDD89434.1"/>
    <property type="molecule type" value="Genomic_DNA"/>
</dbReference>
<evidence type="ECO:0000259" key="4">
    <source>
        <dbReference type="PROSITE" id="PS50110"/>
    </source>
</evidence>
<dbReference type="InterPro" id="IPR050595">
    <property type="entry name" value="Bact_response_regulator"/>
</dbReference>
<feature type="modified residue" description="4-aspartylphosphate" evidence="3">
    <location>
        <position position="54"/>
    </location>
</feature>
<organism evidence="5 6">
    <name type="scientific">Desulfofustis limnaeus</name>
    <dbReference type="NCBI Taxonomy" id="2740163"/>
    <lineage>
        <taxon>Bacteria</taxon>
        <taxon>Pseudomonadati</taxon>
        <taxon>Thermodesulfobacteriota</taxon>
        <taxon>Desulfobulbia</taxon>
        <taxon>Desulfobulbales</taxon>
        <taxon>Desulfocapsaceae</taxon>
        <taxon>Desulfofustis</taxon>
    </lineage>
</organism>
<dbReference type="Gene3D" id="3.40.50.2300">
    <property type="match status" value="1"/>
</dbReference>
<reference evidence="5 6" key="1">
    <citation type="submission" date="2022-01" db="EMBL/GenBank/DDBJ databases">
        <title>Desulfofustis limnae sp. nov., a novel mesophilic sulfate-reducing bacterium isolated from marsh soil.</title>
        <authorList>
            <person name="Watanabe M."/>
            <person name="Takahashi A."/>
            <person name="Kojima H."/>
            <person name="Fukui M."/>
        </authorList>
    </citation>
    <scope>NUCLEOTIDE SEQUENCE [LARGE SCALE GENOMIC DNA]</scope>
    <source>
        <strain evidence="5 6">PPLL</strain>
    </source>
</reference>
<dbReference type="PROSITE" id="PS50110">
    <property type="entry name" value="RESPONSE_REGULATORY"/>
    <property type="match status" value="1"/>
</dbReference>
<evidence type="ECO:0000256" key="3">
    <source>
        <dbReference type="PROSITE-ProRule" id="PRU00169"/>
    </source>
</evidence>
<dbReference type="PANTHER" id="PTHR44591:SF14">
    <property type="entry name" value="PROTEIN PILG"/>
    <property type="match status" value="1"/>
</dbReference>
<feature type="domain" description="Response regulatory" evidence="4">
    <location>
        <begin position="5"/>
        <end position="121"/>
    </location>
</feature>
<dbReference type="SUPFAM" id="SSF52172">
    <property type="entry name" value="CheY-like"/>
    <property type="match status" value="1"/>
</dbReference>
<proteinExistence type="predicted"/>
<sequence>MSEKLILVVDDSPTDRQIAVSACQAKGYRVESAAEGEEALRKALDLKPDLILLDVILPQKNGFQVCRQLKSSPETQAIKIIMVTSKSQDSDRFWGIKQGADGYLTKPFSESELHELIAQTI</sequence>
<keyword evidence="2" id="KW-0902">Two-component regulatory system</keyword>
<dbReference type="SMART" id="SM00448">
    <property type="entry name" value="REC"/>
    <property type="match status" value="1"/>
</dbReference>
<name>A0ABM7WEL1_9BACT</name>
<evidence type="ECO:0000256" key="2">
    <source>
        <dbReference type="ARBA" id="ARBA00023012"/>
    </source>
</evidence>
<dbReference type="Pfam" id="PF00072">
    <property type="entry name" value="Response_reg"/>
    <property type="match status" value="1"/>
</dbReference>
<accession>A0ABM7WEL1</accession>
<evidence type="ECO:0000313" key="5">
    <source>
        <dbReference type="EMBL" id="BDD89434.1"/>
    </source>
</evidence>
<evidence type="ECO:0000256" key="1">
    <source>
        <dbReference type="ARBA" id="ARBA00022553"/>
    </source>
</evidence>
<gene>
    <name evidence="5" type="ORF">DPPLL_37990</name>
</gene>
<keyword evidence="6" id="KW-1185">Reference proteome</keyword>
<dbReference type="PANTHER" id="PTHR44591">
    <property type="entry name" value="STRESS RESPONSE REGULATOR PROTEIN 1"/>
    <property type="match status" value="1"/>
</dbReference>